<gene>
    <name evidence="1" type="ORF">ACFPYJ_04565</name>
</gene>
<evidence type="ECO:0000313" key="1">
    <source>
        <dbReference type="EMBL" id="MFC5648405.1"/>
    </source>
</evidence>
<dbReference type="RefSeq" id="WP_379186868.1">
    <property type="nucleotide sequence ID" value="NZ_JBHSOW010000016.1"/>
</dbReference>
<reference evidence="2" key="1">
    <citation type="journal article" date="2019" name="Int. J. Syst. Evol. Microbiol.">
        <title>The Global Catalogue of Microorganisms (GCM) 10K type strain sequencing project: providing services to taxonomists for standard genome sequencing and annotation.</title>
        <authorList>
            <consortium name="The Broad Institute Genomics Platform"/>
            <consortium name="The Broad Institute Genome Sequencing Center for Infectious Disease"/>
            <person name="Wu L."/>
            <person name="Ma J."/>
        </authorList>
    </citation>
    <scope>NUCLEOTIDE SEQUENCE [LARGE SCALE GENOMIC DNA]</scope>
    <source>
        <strain evidence="2">CGMCC 1.3240</strain>
    </source>
</reference>
<comment type="caution">
    <text evidence="1">The sequence shown here is derived from an EMBL/GenBank/DDBJ whole genome shotgun (WGS) entry which is preliminary data.</text>
</comment>
<sequence length="478" mass="52327">MAGKVWYWSRKRREASAFSLQAWRDGVPAASDAVIVIDDCPLPPAWRAAGEPFVLNAEASAFAQLKPAEMKRRLARSGVRIEDTAGSAGSRNFAVSVFHLQPIEVQRVMPAAASHSFSRSGASAAWAAEGAAESRQQLDPADPLYIRLTRLALKALHALGLELAVVSIHTEGSGRCTVKAVELPEIAALGGTVWDKAIQKFAADWQTGQFALPGRENKDKEQLIGADPEFLLLSKQGKVVSAARYLEGGHGTGCDAVVVGGRVMYPVAELRPAPASTPVRLAHHIHQLLLQANMRISDQTLRWAAGGMPAPGFALGGHIHLSGVKLTSRLLHQLDSYLALPLAMIESANEQLRRPRFGSLGDFRFQPHGGFEYRTLPSWLVSPLAAKGAFALMLLCARETDQLLYLPSREERIIDAYYSGDRIQLRGCLEPLIAAMKATRSYEELSRWIEPLMNAALQGRIWDTQADIRLKWRIPAKE</sequence>
<dbReference type="InterPro" id="IPR025681">
    <property type="entry name" value="COOH-NH2_lig"/>
</dbReference>
<dbReference type="EMBL" id="JBHSOW010000016">
    <property type="protein sequence ID" value="MFC5648405.1"/>
    <property type="molecule type" value="Genomic_DNA"/>
</dbReference>
<dbReference type="Proteomes" id="UP001596047">
    <property type="component" value="Unassembled WGS sequence"/>
</dbReference>
<evidence type="ECO:0008006" key="3">
    <source>
        <dbReference type="Google" id="ProtNLM"/>
    </source>
</evidence>
<organism evidence="1 2">
    <name type="scientific">Paenibacillus solisilvae</name>
    <dbReference type="NCBI Taxonomy" id="2486751"/>
    <lineage>
        <taxon>Bacteria</taxon>
        <taxon>Bacillati</taxon>
        <taxon>Bacillota</taxon>
        <taxon>Bacilli</taxon>
        <taxon>Bacillales</taxon>
        <taxon>Paenibacillaceae</taxon>
        <taxon>Paenibacillus</taxon>
    </lineage>
</organism>
<name>A0ABW0VRB2_9BACL</name>
<protein>
    <recommendedName>
        <fullName evidence="3">Phage phiEco32-like COOH-NH2 ligase-type 2</fullName>
    </recommendedName>
</protein>
<evidence type="ECO:0000313" key="2">
    <source>
        <dbReference type="Proteomes" id="UP001596047"/>
    </source>
</evidence>
<accession>A0ABW0VRB2</accession>
<keyword evidence="2" id="KW-1185">Reference proteome</keyword>
<proteinExistence type="predicted"/>
<dbReference type="Pfam" id="PF14395">
    <property type="entry name" value="COOH-NH2_lig"/>
    <property type="match status" value="1"/>
</dbReference>